<proteinExistence type="predicted"/>
<reference evidence="1" key="1">
    <citation type="journal article" date="2015" name="Nature">
        <title>Complex archaea that bridge the gap between prokaryotes and eukaryotes.</title>
        <authorList>
            <person name="Spang A."/>
            <person name="Saw J.H."/>
            <person name="Jorgensen S.L."/>
            <person name="Zaremba-Niedzwiedzka K."/>
            <person name="Martijn J."/>
            <person name="Lind A.E."/>
            <person name="van Eijk R."/>
            <person name="Schleper C."/>
            <person name="Guy L."/>
            <person name="Ettema T.J."/>
        </authorList>
    </citation>
    <scope>NUCLEOTIDE SEQUENCE</scope>
</reference>
<accession>A0A0F9Q5Z2</accession>
<organism evidence="1">
    <name type="scientific">marine sediment metagenome</name>
    <dbReference type="NCBI Taxonomy" id="412755"/>
    <lineage>
        <taxon>unclassified sequences</taxon>
        <taxon>metagenomes</taxon>
        <taxon>ecological metagenomes</taxon>
    </lineage>
</organism>
<dbReference type="EMBL" id="LAZR01002257">
    <property type="protein sequence ID" value="KKN32372.1"/>
    <property type="molecule type" value="Genomic_DNA"/>
</dbReference>
<name>A0A0F9Q5Z2_9ZZZZ</name>
<dbReference type="AlphaFoldDB" id="A0A0F9Q5Z2"/>
<comment type="caution">
    <text evidence="1">The sequence shown here is derived from an EMBL/GenBank/DDBJ whole genome shotgun (WGS) entry which is preliminary data.</text>
</comment>
<evidence type="ECO:0000313" key="1">
    <source>
        <dbReference type="EMBL" id="KKN32372.1"/>
    </source>
</evidence>
<protein>
    <submittedName>
        <fullName evidence="1">Uncharacterized protein</fullName>
    </submittedName>
</protein>
<sequence length="548" mass="63810">MAEIKKNIIIFTGQSGVKVSECFKRLNFPQIENLKTICLEDRLSEEYKRGFKKFLYEDVQFQNELWTKVFEEVINEILEKYNDNLVFLSLHGSYYHHNSTEFVSAINFETILRLKGRVMKVITLIDDIYDIYKQLTVAGEIFGNIMNEIYSYRAISKSIQNLILILDWRHNEIVISHLLANSLDVQFYVVAIKHPVSIIRRLIDSDEKSLKIFYLAHPISVIRSESDKVMSKFPAQLNAFGENIVNINQKAVLFFPSTIDELRIEKKSFKIEDNTIERYVPELLSRLTNPFDEDEQIGLGLPPSLKNLDPFNPSGVDASNLTENEKNSIGTQLDYLREKIRLQVTSRDYKLVDQSKNGIIAYRPYYKESLSGGVWNEIKYNHKLAQRNEERDCLIISIKKDHAKTRIFNFFTYLIGNIVGLSDEQKKLLKDECDNWEKSAEKIGLFSDNDYISNNMQDILESVENVNNLLPKVYKFQNELIIKKKGTFLEGVFKSEDETREEVLEAIKSTLLSDKLNSKVKVENYQKFEDPNDLKIQKMLKKYISNSI</sequence>
<gene>
    <name evidence="1" type="ORF">LCGC14_0814500</name>
</gene>